<sequence length="208" mass="23640">MFLQIIQAPARDADVLRAASYRWADRLGSTSVGWLGCTGGVTEEGVFFTAERFESEQKMWVESGRPGRRRWFSDLRAGLTGEPVFTNCREVEVLAPDPAAIDRAGLVQIVQGRVRNAGLMRTLMRSMEKELFLHRRDMLGSTLAFHPDDGYTHLLYFTSEDDVADAELRETPPRIKSMMDAVYELNTVMPVHHVLASPWVHSRRETDR</sequence>
<name>A0ABN1R1Q4_9ACTN</name>
<reference evidence="1 2" key="1">
    <citation type="journal article" date="2019" name="Int. J. Syst. Evol. Microbiol.">
        <title>The Global Catalogue of Microorganisms (GCM) 10K type strain sequencing project: providing services to taxonomists for standard genome sequencing and annotation.</title>
        <authorList>
            <consortium name="The Broad Institute Genomics Platform"/>
            <consortium name="The Broad Institute Genome Sequencing Center for Infectious Disease"/>
            <person name="Wu L."/>
            <person name="Ma J."/>
        </authorList>
    </citation>
    <scope>NUCLEOTIDE SEQUENCE [LARGE SCALE GENOMIC DNA]</scope>
    <source>
        <strain evidence="1 2">JCM 10696</strain>
    </source>
</reference>
<comment type="caution">
    <text evidence="1">The sequence shown here is derived from an EMBL/GenBank/DDBJ whole genome shotgun (WGS) entry which is preliminary data.</text>
</comment>
<evidence type="ECO:0008006" key="3">
    <source>
        <dbReference type="Google" id="ProtNLM"/>
    </source>
</evidence>
<dbReference type="Proteomes" id="UP001500665">
    <property type="component" value="Unassembled WGS sequence"/>
</dbReference>
<dbReference type="EMBL" id="BAAAHH010000010">
    <property type="protein sequence ID" value="GAA0950683.1"/>
    <property type="molecule type" value="Genomic_DNA"/>
</dbReference>
<evidence type="ECO:0000313" key="2">
    <source>
        <dbReference type="Proteomes" id="UP001500665"/>
    </source>
</evidence>
<gene>
    <name evidence="1" type="ORF">GCM10009550_29460</name>
</gene>
<protein>
    <recommendedName>
        <fullName evidence="3">NIPSNAP protein</fullName>
    </recommendedName>
</protein>
<organism evidence="1 2">
    <name type="scientific">Actinocorallia libanotica</name>
    <dbReference type="NCBI Taxonomy" id="46162"/>
    <lineage>
        <taxon>Bacteria</taxon>
        <taxon>Bacillati</taxon>
        <taxon>Actinomycetota</taxon>
        <taxon>Actinomycetes</taxon>
        <taxon>Streptosporangiales</taxon>
        <taxon>Thermomonosporaceae</taxon>
        <taxon>Actinocorallia</taxon>
    </lineage>
</organism>
<evidence type="ECO:0000313" key="1">
    <source>
        <dbReference type="EMBL" id="GAA0950683.1"/>
    </source>
</evidence>
<accession>A0ABN1R1Q4</accession>
<keyword evidence="2" id="KW-1185">Reference proteome</keyword>
<dbReference type="RefSeq" id="WP_344240955.1">
    <property type="nucleotide sequence ID" value="NZ_BAAAHH010000010.1"/>
</dbReference>
<proteinExistence type="predicted"/>